<accession>A0A1S8RN63</accession>
<dbReference type="AlphaFoldDB" id="A0A1S8RN63"/>
<dbReference type="Proteomes" id="UP000190973">
    <property type="component" value="Unassembled WGS sequence"/>
</dbReference>
<gene>
    <name evidence="2" type="ORF">CLBCK_46460</name>
</gene>
<dbReference type="SUPFAM" id="SSF54427">
    <property type="entry name" value="NTF2-like"/>
    <property type="match status" value="1"/>
</dbReference>
<proteinExistence type="predicted"/>
<name>A0A1S8RN63_CLOBE</name>
<dbReference type="RefSeq" id="WP_077840825.1">
    <property type="nucleotide sequence ID" value="NZ_JABTAE010000001.1"/>
</dbReference>
<dbReference type="InterPro" id="IPR027843">
    <property type="entry name" value="DUF4440"/>
</dbReference>
<reference evidence="2 3" key="1">
    <citation type="submission" date="2016-05" db="EMBL/GenBank/DDBJ databases">
        <title>Microbial solvent formation.</title>
        <authorList>
            <person name="Poehlein A."/>
            <person name="Montoya Solano J.D."/>
            <person name="Flitsch S."/>
            <person name="Krabben P."/>
            <person name="Duerre P."/>
            <person name="Daniel R."/>
        </authorList>
    </citation>
    <scope>NUCLEOTIDE SEQUENCE [LARGE SCALE GENOMIC DNA]</scope>
    <source>
        <strain evidence="2 3">DSM 53</strain>
    </source>
</reference>
<dbReference type="Pfam" id="PF14534">
    <property type="entry name" value="DUF4440"/>
    <property type="match status" value="1"/>
</dbReference>
<feature type="domain" description="DUF4440" evidence="1">
    <location>
        <begin position="8"/>
        <end position="113"/>
    </location>
</feature>
<dbReference type="EMBL" id="LZZI01000161">
    <property type="protein sequence ID" value="OOM54549.1"/>
    <property type="molecule type" value="Genomic_DNA"/>
</dbReference>
<dbReference type="InterPro" id="IPR032710">
    <property type="entry name" value="NTF2-like_dom_sf"/>
</dbReference>
<evidence type="ECO:0000313" key="3">
    <source>
        <dbReference type="Proteomes" id="UP000190973"/>
    </source>
</evidence>
<comment type="caution">
    <text evidence="2">The sequence shown here is derived from an EMBL/GenBank/DDBJ whole genome shotgun (WGS) entry which is preliminary data.</text>
</comment>
<evidence type="ECO:0000259" key="1">
    <source>
        <dbReference type="Pfam" id="PF14534"/>
    </source>
</evidence>
<evidence type="ECO:0000313" key="2">
    <source>
        <dbReference type="EMBL" id="OOM54549.1"/>
    </source>
</evidence>
<protein>
    <recommendedName>
        <fullName evidence="1">DUF4440 domain-containing protein</fullName>
    </recommendedName>
</protein>
<sequence>MNNIKDHILQLEQELLKSEVRKSADKINDILSNDFIEFTSSGSEYHYKNGDVFQEKNNIQTLYGEISDFKIKELADDYILAMYKIIKLNELDENKKYSLRSSIWKCFDGKWKMIFHQGTLSSKSEII</sequence>
<organism evidence="2 3">
    <name type="scientific">Clostridium beijerinckii</name>
    <name type="common">Clostridium MP</name>
    <dbReference type="NCBI Taxonomy" id="1520"/>
    <lineage>
        <taxon>Bacteria</taxon>
        <taxon>Bacillati</taxon>
        <taxon>Bacillota</taxon>
        <taxon>Clostridia</taxon>
        <taxon>Eubacteriales</taxon>
        <taxon>Clostridiaceae</taxon>
        <taxon>Clostridium</taxon>
    </lineage>
</organism>
<dbReference type="Gene3D" id="3.10.450.50">
    <property type="match status" value="1"/>
</dbReference>